<dbReference type="SUPFAM" id="SSF57845">
    <property type="entry name" value="B-box zinc-binding domain"/>
    <property type="match status" value="1"/>
</dbReference>
<name>A0AAV7Q326_PLEWA</name>
<dbReference type="SMART" id="SM00184">
    <property type="entry name" value="RING"/>
    <property type="match status" value="1"/>
</dbReference>
<protein>
    <submittedName>
        <fullName evidence="7">Uncharacterized protein</fullName>
    </submittedName>
</protein>
<feature type="domain" description="RING-type" evidence="5">
    <location>
        <begin position="16"/>
        <end position="57"/>
    </location>
</feature>
<dbReference type="SMART" id="SM00336">
    <property type="entry name" value="BBOX"/>
    <property type="match status" value="1"/>
</dbReference>
<dbReference type="Pfam" id="PF00643">
    <property type="entry name" value="zf-B_box"/>
    <property type="match status" value="1"/>
</dbReference>
<dbReference type="InterPro" id="IPR017907">
    <property type="entry name" value="Znf_RING_CS"/>
</dbReference>
<sequence length="312" mass="35970">MAAAHLEEIVQEGATCSICLDFFTEPVTTGCGHNFCHPCISKYVADPSANFSCPQCKRTSDQATLRTNVQLGTMADRLKRLSLQRGPEGGQFRCQKHDERLKVFCRDDQRAICVVCSLSREHSSHTAVPVEEAAQEFKRTLQSWQRFLDKELDELKVFTSNQRKKAARMEDSIKSQRQRIVGVFEELQQFLKEEQRLHLTRLEKEHNEILKRIRGSVTQQEGQMSYLKNLIADVEGTIQQRDLELIQDVKSVLTRCENVNVQKPESDTSQQEAKIYQLLEQRVDLKKLVMEYMEWKDARRFAGISEVVQTAC</sequence>
<dbReference type="PROSITE" id="PS50089">
    <property type="entry name" value="ZF_RING_2"/>
    <property type="match status" value="1"/>
</dbReference>
<keyword evidence="3" id="KW-0862">Zinc</keyword>
<dbReference type="GO" id="GO:0008270">
    <property type="term" value="F:zinc ion binding"/>
    <property type="evidence" value="ECO:0007669"/>
    <property type="project" value="UniProtKB-KW"/>
</dbReference>
<dbReference type="InterPro" id="IPR013083">
    <property type="entry name" value="Znf_RING/FYVE/PHD"/>
</dbReference>
<dbReference type="Gene3D" id="3.30.40.10">
    <property type="entry name" value="Zinc/RING finger domain, C3HC4 (zinc finger)"/>
    <property type="match status" value="1"/>
</dbReference>
<evidence type="ECO:0000259" key="5">
    <source>
        <dbReference type="PROSITE" id="PS50089"/>
    </source>
</evidence>
<proteinExistence type="predicted"/>
<accession>A0AAV7Q326</accession>
<keyword evidence="8" id="KW-1185">Reference proteome</keyword>
<evidence type="ECO:0000256" key="3">
    <source>
        <dbReference type="ARBA" id="ARBA00022833"/>
    </source>
</evidence>
<gene>
    <name evidence="7" type="ORF">NDU88_001230</name>
</gene>
<keyword evidence="1" id="KW-0479">Metal-binding</keyword>
<dbReference type="CDD" id="cd19762">
    <property type="entry name" value="Bbox2_TRIM7-like"/>
    <property type="match status" value="1"/>
</dbReference>
<evidence type="ECO:0000256" key="1">
    <source>
        <dbReference type="ARBA" id="ARBA00022723"/>
    </source>
</evidence>
<keyword evidence="2 4" id="KW-0863">Zinc-finger</keyword>
<dbReference type="Proteomes" id="UP001066276">
    <property type="component" value="Chromosome 6"/>
</dbReference>
<evidence type="ECO:0000256" key="4">
    <source>
        <dbReference type="PROSITE-ProRule" id="PRU00024"/>
    </source>
</evidence>
<dbReference type="InterPro" id="IPR000315">
    <property type="entry name" value="Znf_B-box"/>
</dbReference>
<dbReference type="Pfam" id="PF15227">
    <property type="entry name" value="zf-C3HC4_4"/>
    <property type="match status" value="1"/>
</dbReference>
<organism evidence="7 8">
    <name type="scientific">Pleurodeles waltl</name>
    <name type="common">Iberian ribbed newt</name>
    <dbReference type="NCBI Taxonomy" id="8319"/>
    <lineage>
        <taxon>Eukaryota</taxon>
        <taxon>Metazoa</taxon>
        <taxon>Chordata</taxon>
        <taxon>Craniata</taxon>
        <taxon>Vertebrata</taxon>
        <taxon>Euteleostomi</taxon>
        <taxon>Amphibia</taxon>
        <taxon>Batrachia</taxon>
        <taxon>Caudata</taxon>
        <taxon>Salamandroidea</taxon>
        <taxon>Salamandridae</taxon>
        <taxon>Pleurodelinae</taxon>
        <taxon>Pleurodeles</taxon>
    </lineage>
</organism>
<dbReference type="Gene3D" id="3.30.160.60">
    <property type="entry name" value="Classic Zinc Finger"/>
    <property type="match status" value="1"/>
</dbReference>
<dbReference type="PROSITE" id="PS00518">
    <property type="entry name" value="ZF_RING_1"/>
    <property type="match status" value="1"/>
</dbReference>
<evidence type="ECO:0000259" key="6">
    <source>
        <dbReference type="PROSITE" id="PS50119"/>
    </source>
</evidence>
<dbReference type="SUPFAM" id="SSF57850">
    <property type="entry name" value="RING/U-box"/>
    <property type="match status" value="1"/>
</dbReference>
<dbReference type="InterPro" id="IPR050143">
    <property type="entry name" value="TRIM/RBCC"/>
</dbReference>
<dbReference type="EMBL" id="JANPWB010000010">
    <property type="protein sequence ID" value="KAJ1134783.1"/>
    <property type="molecule type" value="Genomic_DNA"/>
</dbReference>
<feature type="domain" description="B box-type" evidence="6">
    <location>
        <begin position="89"/>
        <end position="130"/>
    </location>
</feature>
<dbReference type="InterPro" id="IPR001841">
    <property type="entry name" value="Znf_RING"/>
</dbReference>
<evidence type="ECO:0000313" key="8">
    <source>
        <dbReference type="Proteomes" id="UP001066276"/>
    </source>
</evidence>
<evidence type="ECO:0000313" key="7">
    <source>
        <dbReference type="EMBL" id="KAJ1134783.1"/>
    </source>
</evidence>
<evidence type="ECO:0000256" key="2">
    <source>
        <dbReference type="ARBA" id="ARBA00022771"/>
    </source>
</evidence>
<dbReference type="PROSITE" id="PS50119">
    <property type="entry name" value="ZF_BBOX"/>
    <property type="match status" value="1"/>
</dbReference>
<comment type="caution">
    <text evidence="7">The sequence shown here is derived from an EMBL/GenBank/DDBJ whole genome shotgun (WGS) entry which is preliminary data.</text>
</comment>
<dbReference type="PANTHER" id="PTHR24103">
    <property type="entry name" value="E3 UBIQUITIN-PROTEIN LIGASE TRIM"/>
    <property type="match status" value="1"/>
</dbReference>
<reference evidence="7" key="1">
    <citation type="journal article" date="2022" name="bioRxiv">
        <title>Sequencing and chromosome-scale assembly of the giantPleurodeles waltlgenome.</title>
        <authorList>
            <person name="Brown T."/>
            <person name="Elewa A."/>
            <person name="Iarovenko S."/>
            <person name="Subramanian E."/>
            <person name="Araus A.J."/>
            <person name="Petzold A."/>
            <person name="Susuki M."/>
            <person name="Suzuki K.-i.T."/>
            <person name="Hayashi T."/>
            <person name="Toyoda A."/>
            <person name="Oliveira C."/>
            <person name="Osipova E."/>
            <person name="Leigh N.D."/>
            <person name="Simon A."/>
            <person name="Yun M.H."/>
        </authorList>
    </citation>
    <scope>NUCLEOTIDE SEQUENCE</scope>
    <source>
        <strain evidence="7">20211129_DDA</strain>
        <tissue evidence="7">Liver</tissue>
    </source>
</reference>
<dbReference type="AlphaFoldDB" id="A0AAV7Q326"/>